<keyword evidence="2 4" id="KW-0808">Transferase</keyword>
<dbReference type="Pfam" id="PF05958">
    <property type="entry name" value="tRNA_U5-meth_tr"/>
    <property type="match status" value="1"/>
</dbReference>
<dbReference type="PANTHER" id="PTHR11061">
    <property type="entry name" value="RNA M5U METHYLTRANSFERASE"/>
    <property type="match status" value="1"/>
</dbReference>
<sequence length="336" mass="37139">SSPLVDRYRNKVQFPVGVSQDGQVQAGFFAHRSHRLIPCQDCKLQPEELNQIATFLCEFLTEHKIPVYNESTHKGLVRHLFLRKGWHSGQVMVCLVINGTKLPQSELLCRKLTENFPQVATILLNINQQRTNVITGAKSVVLYGPSFIEDTMCDVPVEIGPLSFYQVNTPAAEQLYQVARNFARLSKQDTLLDLYCGMGTIGLSMAQDCGQLIGVEIVAEAVESAKRNATKMGQTNARFLCADAGQAATQLADEGLHPQVICLDPPRKGCDTATLDAVVKMSPSRIVMVSCNAATAARDCRYLSDKGYQLEQIQPVDLFPRTKHTECVILLTKAKN</sequence>
<organism evidence="5 6">
    <name type="scientific">Candidatus Allofournierella pullistercoris</name>
    <dbReference type="NCBI Taxonomy" id="2838597"/>
    <lineage>
        <taxon>Bacteria</taxon>
        <taxon>Bacillati</taxon>
        <taxon>Bacillota</taxon>
        <taxon>Clostridia</taxon>
        <taxon>Eubacteriales</taxon>
        <taxon>Oscillospiraceae</taxon>
        <taxon>Allofournierella</taxon>
    </lineage>
</organism>
<dbReference type="InterPro" id="IPR010280">
    <property type="entry name" value="U5_MeTrfase_fam"/>
</dbReference>
<dbReference type="FunFam" id="2.40.50.1070:FF:000003">
    <property type="entry name" value="23S rRNA (Uracil-5-)-methyltransferase RumA"/>
    <property type="match status" value="1"/>
</dbReference>
<evidence type="ECO:0000256" key="1">
    <source>
        <dbReference type="ARBA" id="ARBA00022603"/>
    </source>
</evidence>
<dbReference type="EC" id="2.1.1.190" evidence="5"/>
<dbReference type="FunFam" id="3.40.50.150:FF:000009">
    <property type="entry name" value="23S rRNA (Uracil(1939)-C(5))-methyltransferase RlmD"/>
    <property type="match status" value="1"/>
</dbReference>
<dbReference type="Gene3D" id="2.40.50.1070">
    <property type="match status" value="1"/>
</dbReference>
<feature type="binding site" evidence="4">
    <location>
        <position position="195"/>
    </location>
    <ligand>
        <name>S-adenosyl-L-methionine</name>
        <dbReference type="ChEBI" id="CHEBI:59789"/>
    </ligand>
</feature>
<evidence type="ECO:0000256" key="3">
    <source>
        <dbReference type="ARBA" id="ARBA00022691"/>
    </source>
</evidence>
<evidence type="ECO:0000313" key="6">
    <source>
        <dbReference type="Proteomes" id="UP000713596"/>
    </source>
</evidence>
<dbReference type="PROSITE" id="PS51687">
    <property type="entry name" value="SAM_MT_RNA_M5U"/>
    <property type="match status" value="1"/>
</dbReference>
<keyword evidence="3 4" id="KW-0949">S-adenosyl-L-methionine</keyword>
<feature type="binding site" evidence="4">
    <location>
        <position position="166"/>
    </location>
    <ligand>
        <name>S-adenosyl-L-methionine</name>
        <dbReference type="ChEBI" id="CHEBI:59789"/>
    </ligand>
</feature>
<dbReference type="EMBL" id="JAHLFP010000029">
    <property type="protein sequence ID" value="MBU3806000.1"/>
    <property type="molecule type" value="Genomic_DNA"/>
</dbReference>
<keyword evidence="1 4" id="KW-0489">Methyltransferase</keyword>
<protein>
    <submittedName>
        <fullName evidence="5">23S rRNA (Uracil(1939)-C(5))-methyltransferase RlmD</fullName>
        <ecNumber evidence="5">2.1.1.190</ecNumber>
    </submittedName>
</protein>
<comment type="similarity">
    <text evidence="4">Belongs to the class I-like SAM-binding methyltransferase superfamily. RNA M5U methyltransferase family.</text>
</comment>
<feature type="binding site" evidence="4">
    <location>
        <position position="216"/>
    </location>
    <ligand>
        <name>S-adenosyl-L-methionine</name>
        <dbReference type="ChEBI" id="CHEBI:59789"/>
    </ligand>
</feature>
<dbReference type="GO" id="GO:0070475">
    <property type="term" value="P:rRNA base methylation"/>
    <property type="evidence" value="ECO:0007669"/>
    <property type="project" value="TreeGrafter"/>
</dbReference>
<dbReference type="PANTHER" id="PTHR11061:SF30">
    <property type="entry name" value="TRNA (URACIL(54)-C(5))-METHYLTRANSFERASE"/>
    <property type="match status" value="1"/>
</dbReference>
<dbReference type="NCBIfam" id="TIGR00479">
    <property type="entry name" value="rumA"/>
    <property type="match status" value="1"/>
</dbReference>
<dbReference type="SUPFAM" id="SSF53335">
    <property type="entry name" value="S-adenosyl-L-methionine-dependent methyltransferases"/>
    <property type="match status" value="1"/>
</dbReference>
<dbReference type="Gene3D" id="3.40.50.150">
    <property type="entry name" value="Vaccinia Virus protein VP39"/>
    <property type="match status" value="1"/>
</dbReference>
<evidence type="ECO:0000256" key="4">
    <source>
        <dbReference type="PROSITE-ProRule" id="PRU01024"/>
    </source>
</evidence>
<proteinExistence type="inferred from homology"/>
<evidence type="ECO:0000256" key="2">
    <source>
        <dbReference type="ARBA" id="ARBA00022679"/>
    </source>
</evidence>
<dbReference type="AlphaFoldDB" id="A0A948T261"/>
<reference evidence="5" key="1">
    <citation type="journal article" date="2021" name="PeerJ">
        <title>Extensive microbial diversity within the chicken gut microbiome revealed by metagenomics and culture.</title>
        <authorList>
            <person name="Gilroy R."/>
            <person name="Ravi A."/>
            <person name="Getino M."/>
            <person name="Pursley I."/>
            <person name="Horton D.L."/>
            <person name="Alikhan N.F."/>
            <person name="Baker D."/>
            <person name="Gharbi K."/>
            <person name="Hall N."/>
            <person name="Watson M."/>
            <person name="Adriaenssens E.M."/>
            <person name="Foster-Nyarko E."/>
            <person name="Jarju S."/>
            <person name="Secka A."/>
            <person name="Antonio M."/>
            <person name="Oren A."/>
            <person name="Chaudhuri R.R."/>
            <person name="La Ragione R."/>
            <person name="Hildebrand F."/>
            <person name="Pallen M.J."/>
        </authorList>
    </citation>
    <scope>NUCLEOTIDE SEQUENCE</scope>
    <source>
        <strain evidence="5">B5_2728</strain>
    </source>
</reference>
<comment type="caution">
    <text evidence="5">The sequence shown here is derived from an EMBL/GenBank/DDBJ whole genome shotgun (WGS) entry which is preliminary data.</text>
</comment>
<feature type="non-terminal residue" evidence="5">
    <location>
        <position position="1"/>
    </location>
</feature>
<name>A0A948T261_9FIRM</name>
<reference evidence="5" key="2">
    <citation type="submission" date="2021-04" db="EMBL/GenBank/DDBJ databases">
        <authorList>
            <person name="Gilroy R."/>
        </authorList>
    </citation>
    <scope>NUCLEOTIDE SEQUENCE</scope>
    <source>
        <strain evidence="5">B5_2728</strain>
    </source>
</reference>
<accession>A0A948T261</accession>
<dbReference type="InterPro" id="IPR029063">
    <property type="entry name" value="SAM-dependent_MTases_sf"/>
</dbReference>
<feature type="binding site" evidence="4">
    <location>
        <position position="264"/>
    </location>
    <ligand>
        <name>S-adenosyl-L-methionine</name>
        <dbReference type="ChEBI" id="CHEBI:59789"/>
    </ligand>
</feature>
<evidence type="ECO:0000313" key="5">
    <source>
        <dbReference type="EMBL" id="MBU3806000.1"/>
    </source>
</evidence>
<dbReference type="Proteomes" id="UP000713596">
    <property type="component" value="Unassembled WGS sequence"/>
</dbReference>
<feature type="active site" description="Nucleophile" evidence="4">
    <location>
        <position position="291"/>
    </location>
</feature>
<dbReference type="CDD" id="cd02440">
    <property type="entry name" value="AdoMet_MTases"/>
    <property type="match status" value="1"/>
</dbReference>
<dbReference type="GO" id="GO:0070041">
    <property type="term" value="F:rRNA (uridine-C5-)-methyltransferase activity"/>
    <property type="evidence" value="ECO:0007669"/>
    <property type="project" value="TreeGrafter"/>
</dbReference>
<gene>
    <name evidence="5" type="primary">rlmD</name>
    <name evidence="5" type="ORF">H9882_03810</name>
</gene>